<evidence type="ECO:0000313" key="2">
    <source>
        <dbReference type="Proteomes" id="UP000017984"/>
    </source>
</evidence>
<accession>V6KVY9</accession>
<dbReference type="EMBL" id="AWQX01000017">
    <property type="protein sequence ID" value="EST36292.1"/>
    <property type="molecule type" value="Genomic_DNA"/>
</dbReference>
<protein>
    <submittedName>
        <fullName evidence="1">Uncharacterized protein</fullName>
    </submittedName>
</protein>
<dbReference type="PATRIC" id="fig|1352936.5.peg.586"/>
<name>V6KVY9_STRRC</name>
<dbReference type="AlphaFoldDB" id="V6KVY9"/>
<comment type="caution">
    <text evidence="1">The sequence shown here is derived from an EMBL/GenBank/DDBJ whole genome shotgun (WGS) entry which is preliminary data.</text>
</comment>
<gene>
    <name evidence="1" type="ORF">M878_02635</name>
</gene>
<reference evidence="1 2" key="1">
    <citation type="journal article" date="2014" name="Genome Announc.">
        <title>Draft Genome Sequence of Streptomyces roseochromogenes subsp. oscitans DS 12.976, Producer of the Aminocoumarin Antibiotic Clorobiocin.</title>
        <authorList>
            <person name="Ruckert C."/>
            <person name="Kalinowski J."/>
            <person name="Heide L."/>
            <person name="Apel A.K."/>
        </authorList>
    </citation>
    <scope>NUCLEOTIDE SEQUENCE [LARGE SCALE GENOMIC DNA]</scope>
    <source>
        <strain evidence="1 2">DS 12.976</strain>
    </source>
</reference>
<dbReference type="STRING" id="1352936.M878_02635"/>
<proteinExistence type="predicted"/>
<dbReference type="HOGENOM" id="CLU_3367717_0_0_11"/>
<sequence length="35" mass="3907">MSADLAEARSGRGATVFDWLTEIFEDRAPGVLRLR</sequence>
<organism evidence="1 2">
    <name type="scientific">Streptomyces roseochromogenus subsp. oscitans DS 12.976</name>
    <dbReference type="NCBI Taxonomy" id="1352936"/>
    <lineage>
        <taxon>Bacteria</taxon>
        <taxon>Bacillati</taxon>
        <taxon>Actinomycetota</taxon>
        <taxon>Actinomycetes</taxon>
        <taxon>Kitasatosporales</taxon>
        <taxon>Streptomycetaceae</taxon>
        <taxon>Streptomyces</taxon>
    </lineage>
</organism>
<evidence type="ECO:0000313" key="1">
    <source>
        <dbReference type="EMBL" id="EST36292.1"/>
    </source>
</evidence>
<dbReference type="Proteomes" id="UP000017984">
    <property type="component" value="Chromosome"/>
</dbReference>
<keyword evidence="2" id="KW-1185">Reference proteome</keyword>